<evidence type="ECO:0000313" key="3">
    <source>
        <dbReference type="EMBL" id="CAE7782458.1"/>
    </source>
</evidence>
<dbReference type="GO" id="GO:0044183">
    <property type="term" value="F:protein folding chaperone"/>
    <property type="evidence" value="ECO:0007669"/>
    <property type="project" value="TreeGrafter"/>
</dbReference>
<name>A0A812YK83_SYMPI</name>
<proteinExistence type="inferred from homology"/>
<keyword evidence="2" id="KW-0143">Chaperone</keyword>
<dbReference type="InterPro" id="IPR002777">
    <property type="entry name" value="PFD_beta-like"/>
</dbReference>
<dbReference type="GO" id="GO:0005737">
    <property type="term" value="C:cytoplasm"/>
    <property type="evidence" value="ECO:0007669"/>
    <property type="project" value="TreeGrafter"/>
</dbReference>
<evidence type="ECO:0000313" key="4">
    <source>
        <dbReference type="Proteomes" id="UP000649617"/>
    </source>
</evidence>
<sequence length="107" mass="12361">MKQVEGKIKHCMMEAKRAELTEKELQPMPEDLKVYRQVGKMFILQPKPDLARSLKAQVAVKTLESQQLKQAYNKIQEKVRSEADGLKELIGPERTKQLFQSGGHIWQ</sequence>
<keyword evidence="4" id="KW-1185">Reference proteome</keyword>
<dbReference type="GO" id="GO:0016272">
    <property type="term" value="C:prefoldin complex"/>
    <property type="evidence" value="ECO:0007669"/>
    <property type="project" value="InterPro"/>
</dbReference>
<dbReference type="AlphaFoldDB" id="A0A812YK83"/>
<dbReference type="PANTHER" id="PTHR20903:SF0">
    <property type="entry name" value="PREFOLDIN SUBUNIT 1"/>
    <property type="match status" value="1"/>
</dbReference>
<comment type="similarity">
    <text evidence="1">Belongs to the prefoldin subunit beta family.</text>
</comment>
<dbReference type="OrthoDB" id="5242628at2759"/>
<gene>
    <name evidence="3" type="primary">PFD1</name>
    <name evidence="3" type="ORF">SPIL2461_LOCUS23281</name>
</gene>
<dbReference type="EMBL" id="CAJNIZ010048104">
    <property type="protein sequence ID" value="CAE7782458.1"/>
    <property type="molecule type" value="Genomic_DNA"/>
</dbReference>
<dbReference type="Pfam" id="PF01920">
    <property type="entry name" value="Prefoldin_2"/>
    <property type="match status" value="1"/>
</dbReference>
<evidence type="ECO:0000256" key="1">
    <source>
        <dbReference type="ARBA" id="ARBA00008045"/>
    </source>
</evidence>
<dbReference type="GO" id="GO:0051082">
    <property type="term" value="F:unfolded protein binding"/>
    <property type="evidence" value="ECO:0007669"/>
    <property type="project" value="InterPro"/>
</dbReference>
<organism evidence="3 4">
    <name type="scientific">Symbiodinium pilosum</name>
    <name type="common">Dinoflagellate</name>
    <dbReference type="NCBI Taxonomy" id="2952"/>
    <lineage>
        <taxon>Eukaryota</taxon>
        <taxon>Sar</taxon>
        <taxon>Alveolata</taxon>
        <taxon>Dinophyceae</taxon>
        <taxon>Suessiales</taxon>
        <taxon>Symbiodiniaceae</taxon>
        <taxon>Symbiodinium</taxon>
    </lineage>
</organism>
<comment type="caution">
    <text evidence="3">The sequence shown here is derived from an EMBL/GenBank/DDBJ whole genome shotgun (WGS) entry which is preliminary data.</text>
</comment>
<accession>A0A812YK83</accession>
<dbReference type="SUPFAM" id="SSF46579">
    <property type="entry name" value="Prefoldin"/>
    <property type="match status" value="1"/>
</dbReference>
<evidence type="ECO:0000256" key="2">
    <source>
        <dbReference type="ARBA" id="ARBA00023186"/>
    </source>
</evidence>
<dbReference type="Gene3D" id="1.10.287.370">
    <property type="match status" value="1"/>
</dbReference>
<protein>
    <submittedName>
        <fullName evidence="3">PFD1 protein</fullName>
    </submittedName>
</protein>
<reference evidence="3" key="1">
    <citation type="submission" date="2021-02" db="EMBL/GenBank/DDBJ databases">
        <authorList>
            <person name="Dougan E. K."/>
            <person name="Rhodes N."/>
            <person name="Thang M."/>
            <person name="Chan C."/>
        </authorList>
    </citation>
    <scope>NUCLEOTIDE SEQUENCE</scope>
</reference>
<dbReference type="InterPro" id="IPR009053">
    <property type="entry name" value="Prefoldin"/>
</dbReference>
<dbReference type="PANTHER" id="PTHR20903">
    <property type="entry name" value="PREFOLDIN SUBUNIT 1-RELATED"/>
    <property type="match status" value="1"/>
</dbReference>
<dbReference type="Proteomes" id="UP000649617">
    <property type="component" value="Unassembled WGS sequence"/>
</dbReference>